<proteinExistence type="predicted"/>
<dbReference type="EMBL" id="CM039431">
    <property type="protein sequence ID" value="KAI4338059.1"/>
    <property type="molecule type" value="Genomic_DNA"/>
</dbReference>
<keyword evidence="2" id="KW-1185">Reference proteome</keyword>
<dbReference type="Proteomes" id="UP000828941">
    <property type="component" value="Chromosome 6"/>
</dbReference>
<comment type="caution">
    <text evidence="1">The sequence shown here is derived from an EMBL/GenBank/DDBJ whole genome shotgun (WGS) entry which is preliminary data.</text>
</comment>
<evidence type="ECO:0000313" key="1">
    <source>
        <dbReference type="EMBL" id="KAI4338059.1"/>
    </source>
</evidence>
<accession>A0ACB9NR00</accession>
<protein>
    <submittedName>
        <fullName evidence="1">Uncharacterized protein</fullName>
    </submittedName>
</protein>
<sequence>MASRFIAAILLLVLFLSLTSPLAVYTPKDNNTYGKEILSEAQKDKDWLVSVRRQIHENPELAFQEHKTSALIRRELDKLGIPYTYPVAKTGIVAQIGSGSPPIFALRADMDALPLQELVEWEHKSKIEGKMHGCGHDVHTTMLLGAAKLLNQRKDKLQGTVKLLFQPGEEGAGGASEMIKEGALQGAEAIFGMHVDFKNPTGTIASAAGPVAAAGCIFQVKIAGQGGHAAMPHIHVDPVLAASFAILAIQQLVSRETDPLHSQVVSVTYIKGGTALNLIPSYVEFGGTIRSQTTEGLYHLMQRFKEVIKEQAAVLRCKAYVDMKEEEHKPYPAVVNDKNLHLHVERVGQLVLGPENVKEFEKVMAGEDFAFYQQLVPGVMLHIGIRNEKVGAIHSPHSPFFFVDEQVLPIGAAIHTSIAELYLLDKHKLQDSYVQ</sequence>
<gene>
    <name evidence="1" type="ORF">L6164_016413</name>
</gene>
<reference evidence="1 2" key="1">
    <citation type="journal article" date="2022" name="DNA Res.">
        <title>Chromosomal-level genome assembly of the orchid tree Bauhinia variegata (Leguminosae; Cercidoideae) supports the allotetraploid origin hypothesis of Bauhinia.</title>
        <authorList>
            <person name="Zhong Y."/>
            <person name="Chen Y."/>
            <person name="Zheng D."/>
            <person name="Pang J."/>
            <person name="Liu Y."/>
            <person name="Luo S."/>
            <person name="Meng S."/>
            <person name="Qian L."/>
            <person name="Wei D."/>
            <person name="Dai S."/>
            <person name="Zhou R."/>
        </authorList>
    </citation>
    <scope>NUCLEOTIDE SEQUENCE [LARGE SCALE GENOMIC DNA]</scope>
    <source>
        <strain evidence="1">BV-YZ2020</strain>
    </source>
</reference>
<evidence type="ECO:0000313" key="2">
    <source>
        <dbReference type="Proteomes" id="UP000828941"/>
    </source>
</evidence>
<name>A0ACB9NR00_BAUVA</name>
<organism evidence="1 2">
    <name type="scientific">Bauhinia variegata</name>
    <name type="common">Purple orchid tree</name>
    <name type="synonym">Phanera variegata</name>
    <dbReference type="NCBI Taxonomy" id="167791"/>
    <lineage>
        <taxon>Eukaryota</taxon>
        <taxon>Viridiplantae</taxon>
        <taxon>Streptophyta</taxon>
        <taxon>Embryophyta</taxon>
        <taxon>Tracheophyta</taxon>
        <taxon>Spermatophyta</taxon>
        <taxon>Magnoliopsida</taxon>
        <taxon>eudicotyledons</taxon>
        <taxon>Gunneridae</taxon>
        <taxon>Pentapetalae</taxon>
        <taxon>rosids</taxon>
        <taxon>fabids</taxon>
        <taxon>Fabales</taxon>
        <taxon>Fabaceae</taxon>
        <taxon>Cercidoideae</taxon>
        <taxon>Cercideae</taxon>
        <taxon>Bauhiniinae</taxon>
        <taxon>Bauhinia</taxon>
    </lineage>
</organism>